<accession>A0A2P6CAA5</accession>
<dbReference type="Proteomes" id="UP000247345">
    <property type="component" value="Unassembled WGS sequence"/>
</dbReference>
<name>A0A2P6CAA5_9FLAO</name>
<evidence type="ECO:0000313" key="3">
    <source>
        <dbReference type="EMBL" id="PQJ71843.1"/>
    </source>
</evidence>
<comment type="caution">
    <text evidence="3">The sequence shown here is derived from an EMBL/GenBank/DDBJ whole genome shotgun (WGS) entry which is preliminary data.</text>
</comment>
<dbReference type="AlphaFoldDB" id="A0A2P6CAA5"/>
<evidence type="ECO:0000256" key="1">
    <source>
        <dbReference type="ARBA" id="ARBA00022723"/>
    </source>
</evidence>
<dbReference type="OrthoDB" id="9812747at2"/>
<evidence type="ECO:0000256" key="2">
    <source>
        <dbReference type="ARBA" id="ARBA00022801"/>
    </source>
</evidence>
<dbReference type="PANTHER" id="PTHR23422:SF11">
    <property type="entry name" value="DIPEPTIDYL PEPTIDASE 3"/>
    <property type="match status" value="1"/>
</dbReference>
<dbReference type="GO" id="GO:0046872">
    <property type="term" value="F:metal ion binding"/>
    <property type="evidence" value="ECO:0007669"/>
    <property type="project" value="UniProtKB-KW"/>
</dbReference>
<dbReference type="PANTHER" id="PTHR23422">
    <property type="entry name" value="DIPEPTIDYL PEPTIDASE III-RELATED"/>
    <property type="match status" value="1"/>
</dbReference>
<organism evidence="3 4">
    <name type="scientific">Polaribacter butkevichii</name>
    <dbReference type="NCBI Taxonomy" id="218490"/>
    <lineage>
        <taxon>Bacteria</taxon>
        <taxon>Pseudomonadati</taxon>
        <taxon>Bacteroidota</taxon>
        <taxon>Flavobacteriia</taxon>
        <taxon>Flavobacteriales</taxon>
        <taxon>Flavobacteriaceae</taxon>
    </lineage>
</organism>
<dbReference type="Pfam" id="PF03571">
    <property type="entry name" value="Peptidase_M49"/>
    <property type="match status" value="2"/>
</dbReference>
<dbReference type="EMBL" id="MSCK01000001">
    <property type="protein sequence ID" value="PQJ71843.1"/>
    <property type="molecule type" value="Genomic_DNA"/>
</dbReference>
<dbReference type="PROSITE" id="PS51257">
    <property type="entry name" value="PROKAR_LIPOPROTEIN"/>
    <property type="match status" value="1"/>
</dbReference>
<sequence>MNIKQIIYAFSAAVLLVSCTAESKKETKDETVKVAGEFNYFVEQFADIKVLRYKIPGFEELTLKEKELVYYLTQAGLSGRDIMWDQNYRYNLSIRKALESINKNYKGDRESKDFKLFKTYLKRVWFSNGIHHHYSNDKIKPEFTEAYFTNDLLKNSNTELSSEIVAILFNDVDDKKVTKKAGIDNILSSAINFYQSDITDKEVADFYKTAYKGPKDQPIEAGLNSKLVRENGKLVEKVWKSGGMYGTAIDHVIGWLEKAKAVAENNKQANALGLLIEYYKTGSLDVWDQYCIAWATSTEGNIDWINGFIEVYNDPKGYRGSYETVVQIKDFDMSRKMKVLSENAQWFEDNAPLDPTHKKENVVGVSYKTVNVAGEAGDASPSTPIGVNLPNNNWIRQQHGSKSVSLGNIIGAYNNAGGTGRLKEFANDEEEIKLEEKYGQIADKLHTALHEVVGHASGKINEGIGQPKETLQNYASTMEEGRADLVGLYYLMDPKIEELGLTDNWKETGMAAYDGYIRNGLMTQLVRIDLGNDIEEDHMVNRQWVSAWAFEQGKKDNVIEKIVRDGKTYFNINDYSKLREIFGRLLKEAQRIKSEGDFEAAKNLVEGYGVKVDQQIHKEVIERNKQFTSAPYSGFVNPVLVPALDENENIIDVKVTQPKSFEEQMLFYSKNYNFLGTEN</sequence>
<evidence type="ECO:0000313" key="4">
    <source>
        <dbReference type="Proteomes" id="UP000247345"/>
    </source>
</evidence>
<dbReference type="RefSeq" id="WP_105047498.1">
    <property type="nucleotide sequence ID" value="NZ_CP150661.1"/>
</dbReference>
<dbReference type="GO" id="GO:0016787">
    <property type="term" value="F:hydrolase activity"/>
    <property type="evidence" value="ECO:0007669"/>
    <property type="project" value="UniProtKB-KW"/>
</dbReference>
<dbReference type="InterPro" id="IPR039461">
    <property type="entry name" value="Peptidase_M49"/>
</dbReference>
<gene>
    <name evidence="3" type="ORF">BTO14_00615</name>
</gene>
<keyword evidence="4" id="KW-1185">Reference proteome</keyword>
<reference evidence="3 4" key="1">
    <citation type="submission" date="2016-12" db="EMBL/GenBank/DDBJ databases">
        <title>Trade-off between light-utilization and light-protection in marine flavobacteria.</title>
        <authorList>
            <person name="Kumagai Y."/>
            <person name="Yoshizawa S."/>
            <person name="Kogure K."/>
            <person name="Iwasaki W."/>
        </authorList>
    </citation>
    <scope>NUCLEOTIDE SEQUENCE [LARGE SCALE GENOMIC DNA]</scope>
    <source>
        <strain evidence="3 4">KCTC 12100</strain>
    </source>
</reference>
<keyword evidence="1" id="KW-0479">Metal-binding</keyword>
<proteinExistence type="predicted"/>
<keyword evidence="2" id="KW-0378">Hydrolase</keyword>
<protein>
    <submittedName>
        <fullName evidence="3">Dihydrofolate reductase</fullName>
    </submittedName>
</protein>
<dbReference type="Gene3D" id="3.30.540.30">
    <property type="match status" value="1"/>
</dbReference>